<dbReference type="VEuPathDB" id="TriTrypDB:TRSC58_05714"/>
<dbReference type="InterPro" id="IPR019537">
    <property type="entry name" value="TMEM65"/>
</dbReference>
<dbReference type="InterPro" id="IPR018247">
    <property type="entry name" value="EF_Hand_1_Ca_BS"/>
</dbReference>
<evidence type="ECO:0000313" key="7">
    <source>
        <dbReference type="EMBL" id="ESL06609.1"/>
    </source>
</evidence>
<dbReference type="GO" id="GO:0016020">
    <property type="term" value="C:membrane"/>
    <property type="evidence" value="ECO:0007669"/>
    <property type="project" value="UniProtKB-SubCell"/>
</dbReference>
<dbReference type="EMBL" id="AUPL01005714">
    <property type="protein sequence ID" value="ESL06609.1"/>
    <property type="molecule type" value="Genomic_DNA"/>
</dbReference>
<evidence type="ECO:0000256" key="5">
    <source>
        <dbReference type="SAM" id="MobiDB-lite"/>
    </source>
</evidence>
<evidence type="ECO:0000313" key="8">
    <source>
        <dbReference type="Proteomes" id="UP000031737"/>
    </source>
</evidence>
<keyword evidence="2 6" id="KW-0812">Transmembrane</keyword>
<evidence type="ECO:0000256" key="2">
    <source>
        <dbReference type="ARBA" id="ARBA00022692"/>
    </source>
</evidence>
<comment type="subcellular location">
    <subcellularLocation>
        <location evidence="1">Membrane</location>
        <topology evidence="1">Multi-pass membrane protein</topology>
    </subcellularLocation>
</comment>
<feature type="transmembrane region" description="Helical" evidence="6">
    <location>
        <begin position="267"/>
        <end position="288"/>
    </location>
</feature>
<keyword evidence="4 6" id="KW-0472">Membrane</keyword>
<dbReference type="PANTHER" id="PTHR21706:SF15">
    <property type="entry name" value="TRANSMEMBRANE PROTEIN 65"/>
    <property type="match status" value="1"/>
</dbReference>
<dbReference type="PANTHER" id="PTHR21706">
    <property type="entry name" value="TRANSMEMBRANE PROTEIN 65"/>
    <property type="match status" value="1"/>
</dbReference>
<feature type="region of interest" description="Disordered" evidence="5">
    <location>
        <begin position="247"/>
        <end position="266"/>
    </location>
</feature>
<evidence type="ECO:0000256" key="4">
    <source>
        <dbReference type="ARBA" id="ARBA00023136"/>
    </source>
</evidence>
<feature type="compositionally biased region" description="Polar residues" evidence="5">
    <location>
        <begin position="28"/>
        <end position="37"/>
    </location>
</feature>
<protein>
    <recommendedName>
        <fullName evidence="9">EF-hand domain-containing protein</fullName>
    </recommendedName>
</protein>
<reference evidence="7 8" key="1">
    <citation type="submission" date="2013-07" db="EMBL/GenBank/DDBJ databases">
        <authorList>
            <person name="Stoco P.H."/>
            <person name="Wagner G."/>
            <person name="Gerber A."/>
            <person name="Zaha A."/>
            <person name="Thompson C."/>
            <person name="Bartholomeu D.C."/>
            <person name="Luckemeyer D.D."/>
            <person name="Bahia D."/>
            <person name="Loreto E."/>
            <person name="Prestes E.B."/>
            <person name="Lima F.M."/>
            <person name="Rodrigues-Luiz G."/>
            <person name="Vallejo G.A."/>
            <person name="Filho J.F."/>
            <person name="Monteiro K.M."/>
            <person name="Tyler K.M."/>
            <person name="de Almeida L.G."/>
            <person name="Ortiz M.F."/>
            <person name="Siervo M.A."/>
            <person name="de Moraes M.H."/>
            <person name="Cunha O.L."/>
            <person name="Mendonca-Neto R."/>
            <person name="Silva R."/>
            <person name="Teixeira S.M."/>
            <person name="Murta S.M."/>
            <person name="Sincero T.C."/>
            <person name="Mendes T.A."/>
            <person name="Urmenyi T.P."/>
            <person name="Silva V.G."/>
            <person name="da Rocha W.D."/>
            <person name="Andersson B."/>
            <person name="Romanha A.J."/>
            <person name="Steindel M."/>
            <person name="de Vasconcelos A.T."/>
            <person name="Grisard E.C."/>
        </authorList>
    </citation>
    <scope>NUCLEOTIDE SEQUENCE [LARGE SCALE GENOMIC DNA]</scope>
    <source>
        <strain evidence="7 8">SC58</strain>
    </source>
</reference>
<feature type="region of interest" description="Disordered" evidence="5">
    <location>
        <begin position="19"/>
        <end position="40"/>
    </location>
</feature>
<evidence type="ECO:0008006" key="9">
    <source>
        <dbReference type="Google" id="ProtNLM"/>
    </source>
</evidence>
<sequence>MEAVHRVRGVLQKYQGTPTAAAAAQPSHLPSSTPVSDQQERQFENCEEILAATAALLEKDAMFGPRLLSLLSGDALRALLIIGTTQEYFGQDAVEAQLRAVDKDQDDNISSQEYYAWVNTAVLERAAKRFDAPPTVMKAQDTTTSTASTAAPTTTATTKTVTVPAADYISWGLWHRIALSAAVPFVAFGMLDNTILVTVGDTIDKRCAEAFGLSTMAAAALGGVVSGTAGIQMHGLAERMSQRLGLARPPTLTPSQRASTSTGSATGVGSTIGMMVGLLLGMTPLLLLSSSVS</sequence>
<organism evidence="7 8">
    <name type="scientific">Trypanosoma rangeli SC58</name>
    <dbReference type="NCBI Taxonomy" id="429131"/>
    <lineage>
        <taxon>Eukaryota</taxon>
        <taxon>Discoba</taxon>
        <taxon>Euglenozoa</taxon>
        <taxon>Kinetoplastea</taxon>
        <taxon>Metakinetoplastina</taxon>
        <taxon>Trypanosomatida</taxon>
        <taxon>Trypanosomatidae</taxon>
        <taxon>Trypanosoma</taxon>
        <taxon>Herpetosoma</taxon>
    </lineage>
</organism>
<dbReference type="PROSITE" id="PS00018">
    <property type="entry name" value="EF_HAND_1"/>
    <property type="match status" value="1"/>
</dbReference>
<dbReference type="Proteomes" id="UP000031737">
    <property type="component" value="Unassembled WGS sequence"/>
</dbReference>
<keyword evidence="8" id="KW-1185">Reference proteome</keyword>
<evidence type="ECO:0000256" key="3">
    <source>
        <dbReference type="ARBA" id="ARBA00022989"/>
    </source>
</evidence>
<evidence type="ECO:0000256" key="1">
    <source>
        <dbReference type="ARBA" id="ARBA00004141"/>
    </source>
</evidence>
<gene>
    <name evidence="7" type="ORF">TRSC58_05714</name>
</gene>
<evidence type="ECO:0000256" key="6">
    <source>
        <dbReference type="SAM" id="Phobius"/>
    </source>
</evidence>
<dbReference type="AlphaFoldDB" id="A0A061IVC9"/>
<accession>A0A061IVC9</accession>
<comment type="caution">
    <text evidence="7">The sequence shown here is derived from an EMBL/GenBank/DDBJ whole genome shotgun (WGS) entry which is preliminary data.</text>
</comment>
<keyword evidence="3 6" id="KW-1133">Transmembrane helix</keyword>
<dbReference type="OrthoDB" id="430821at2759"/>
<dbReference type="Pfam" id="PF10507">
    <property type="entry name" value="TMEM65"/>
    <property type="match status" value="1"/>
</dbReference>
<proteinExistence type="predicted"/>
<dbReference type="GO" id="GO:0005739">
    <property type="term" value="C:mitochondrion"/>
    <property type="evidence" value="ECO:0007669"/>
    <property type="project" value="TreeGrafter"/>
</dbReference>
<name>A0A061IVC9_TRYRA</name>